<dbReference type="Proteomes" id="UP000265520">
    <property type="component" value="Unassembled WGS sequence"/>
</dbReference>
<organism evidence="2 3">
    <name type="scientific">Trifolium medium</name>
    <dbReference type="NCBI Taxonomy" id="97028"/>
    <lineage>
        <taxon>Eukaryota</taxon>
        <taxon>Viridiplantae</taxon>
        <taxon>Streptophyta</taxon>
        <taxon>Embryophyta</taxon>
        <taxon>Tracheophyta</taxon>
        <taxon>Spermatophyta</taxon>
        <taxon>Magnoliopsida</taxon>
        <taxon>eudicotyledons</taxon>
        <taxon>Gunneridae</taxon>
        <taxon>Pentapetalae</taxon>
        <taxon>rosids</taxon>
        <taxon>fabids</taxon>
        <taxon>Fabales</taxon>
        <taxon>Fabaceae</taxon>
        <taxon>Papilionoideae</taxon>
        <taxon>50 kb inversion clade</taxon>
        <taxon>NPAAA clade</taxon>
        <taxon>Hologalegina</taxon>
        <taxon>IRL clade</taxon>
        <taxon>Trifolieae</taxon>
        <taxon>Trifolium</taxon>
    </lineage>
</organism>
<comment type="caution">
    <text evidence="2">The sequence shown here is derived from an EMBL/GenBank/DDBJ whole genome shotgun (WGS) entry which is preliminary data.</text>
</comment>
<feature type="compositionally biased region" description="Basic and acidic residues" evidence="1">
    <location>
        <begin position="8"/>
        <end position="28"/>
    </location>
</feature>
<evidence type="ECO:0000313" key="3">
    <source>
        <dbReference type="Proteomes" id="UP000265520"/>
    </source>
</evidence>
<proteinExistence type="predicted"/>
<dbReference type="EMBL" id="LXQA010061490">
    <property type="protein sequence ID" value="MCI06326.1"/>
    <property type="molecule type" value="Genomic_DNA"/>
</dbReference>
<protein>
    <submittedName>
        <fullName evidence="2">Uncharacterized protein</fullName>
    </submittedName>
</protein>
<sequence>MAGASNTNHREINGAIVQHHETDPRDGAHVSVTSEDDPSYNPDHEEYVPPVVGDLQAAWPEEIANPTNANLMAALVAAINQNGQLMREHHQRLTAVEESRTSRGVTSSYRRRGSPLSPPRGWDYSPRRSRSPRPYHYKERSLTPRNEPGPSRIPRKREYMTPPRHSPRRNYRPSPRHSPRREYTPPRRHYKYSQRSDEERPRGPLSSRIMRVPLPSDLHKPPAMDTYDGSTDPDDHI</sequence>
<feature type="region of interest" description="Disordered" evidence="1">
    <location>
        <begin position="1"/>
        <end position="46"/>
    </location>
</feature>
<keyword evidence="3" id="KW-1185">Reference proteome</keyword>
<feature type="region of interest" description="Disordered" evidence="1">
    <location>
        <begin position="89"/>
        <end position="237"/>
    </location>
</feature>
<evidence type="ECO:0000313" key="2">
    <source>
        <dbReference type="EMBL" id="MCI06326.1"/>
    </source>
</evidence>
<dbReference type="AlphaFoldDB" id="A0A392P4X0"/>
<evidence type="ECO:0000256" key="1">
    <source>
        <dbReference type="SAM" id="MobiDB-lite"/>
    </source>
</evidence>
<feature type="compositionally biased region" description="Basic residues" evidence="1">
    <location>
        <begin position="165"/>
        <end position="179"/>
    </location>
</feature>
<name>A0A392P4X0_9FABA</name>
<reference evidence="2 3" key="1">
    <citation type="journal article" date="2018" name="Front. Plant Sci.">
        <title>Red Clover (Trifolium pratense) and Zigzag Clover (T. medium) - A Picture of Genomic Similarities and Differences.</title>
        <authorList>
            <person name="Dluhosova J."/>
            <person name="Istvanek J."/>
            <person name="Nedelnik J."/>
            <person name="Repkova J."/>
        </authorList>
    </citation>
    <scope>NUCLEOTIDE SEQUENCE [LARGE SCALE GENOMIC DNA]</scope>
    <source>
        <strain evidence="3">cv. 10/8</strain>
        <tissue evidence="2">Leaf</tissue>
    </source>
</reference>
<feature type="non-terminal residue" evidence="2">
    <location>
        <position position="237"/>
    </location>
</feature>
<accession>A0A392P4X0</accession>